<reference evidence="1 2" key="1">
    <citation type="submission" date="2016-10" db="EMBL/GenBank/DDBJ databases">
        <authorList>
            <person name="de Groot N.N."/>
        </authorList>
    </citation>
    <scope>NUCLEOTIDE SEQUENCE [LARGE SCALE GENOMIC DNA]</scope>
    <source>
        <strain evidence="1 2">B25</strain>
    </source>
</reference>
<dbReference type="EMBL" id="FOFU01000006">
    <property type="protein sequence ID" value="SEQ56853.1"/>
    <property type="molecule type" value="Genomic_DNA"/>
</dbReference>
<evidence type="ECO:0000313" key="1">
    <source>
        <dbReference type="EMBL" id="SEQ56853.1"/>
    </source>
</evidence>
<accession>A0A1H9H3J1</accession>
<dbReference type="RefSeq" id="WP_074644025.1">
    <property type="nucleotide sequence ID" value="NZ_AP025286.1"/>
</dbReference>
<dbReference type="STRING" id="163.SAMN04487775_101196"/>
<keyword evidence="2" id="KW-1185">Reference proteome</keyword>
<evidence type="ECO:0000313" key="2">
    <source>
        <dbReference type="Proteomes" id="UP000182360"/>
    </source>
</evidence>
<organism evidence="1 2">
    <name type="scientific">Treponema bryantii</name>
    <dbReference type="NCBI Taxonomy" id="163"/>
    <lineage>
        <taxon>Bacteria</taxon>
        <taxon>Pseudomonadati</taxon>
        <taxon>Spirochaetota</taxon>
        <taxon>Spirochaetia</taxon>
        <taxon>Spirochaetales</taxon>
        <taxon>Treponemataceae</taxon>
        <taxon>Treponema</taxon>
    </lineage>
</organism>
<dbReference type="eggNOG" id="ENOG5031CGS">
    <property type="taxonomic scope" value="Bacteria"/>
</dbReference>
<name>A0A1H9H3J1_9SPIR</name>
<dbReference type="Proteomes" id="UP000182360">
    <property type="component" value="Unassembled WGS sequence"/>
</dbReference>
<sequence length="173" mass="20005">MTKQADILTEFLDSKTIDSLSHFLNKEKGYESSADTIAVAFGSGKGFSKMKEDAAEKLVSSFKNNLTLLVQKTWVEKSDIALKDQLLYQLDVFMSNNSWKDNYVLFLQLINQAVFLMFGQKPDTPDFAEYTLRIDPEFGIFWWYISNLPPKTEWSEEKCRLAMLLGMYFLANY</sequence>
<protein>
    <submittedName>
        <fullName evidence="1">Uncharacterized protein</fullName>
    </submittedName>
</protein>
<gene>
    <name evidence="1" type="ORF">SAMN04487977_10633</name>
</gene>
<proteinExistence type="predicted"/>
<dbReference type="AlphaFoldDB" id="A0A1H9H3J1"/>
<dbReference type="OrthoDB" id="358820at2"/>